<dbReference type="RefSeq" id="WP_306983857.1">
    <property type="nucleotide sequence ID" value="NZ_JAUSUA010000004.1"/>
</dbReference>
<feature type="transmembrane region" description="Helical" evidence="1">
    <location>
        <begin position="6"/>
        <end position="23"/>
    </location>
</feature>
<keyword evidence="1" id="KW-0812">Transmembrane</keyword>
<keyword evidence="1" id="KW-0472">Membrane</keyword>
<organism evidence="2 3">
    <name type="scientific">Alkalicoccobacillus murimartini</name>
    <dbReference type="NCBI Taxonomy" id="171685"/>
    <lineage>
        <taxon>Bacteria</taxon>
        <taxon>Bacillati</taxon>
        <taxon>Bacillota</taxon>
        <taxon>Bacilli</taxon>
        <taxon>Bacillales</taxon>
        <taxon>Bacillaceae</taxon>
        <taxon>Alkalicoccobacillus</taxon>
    </lineage>
</organism>
<accession>A0ABT9YK95</accession>
<evidence type="ECO:0000256" key="1">
    <source>
        <dbReference type="SAM" id="Phobius"/>
    </source>
</evidence>
<gene>
    <name evidence="2" type="ORF">J2S05_002883</name>
</gene>
<dbReference type="Pfam" id="PF06961">
    <property type="entry name" value="DUF1294"/>
    <property type="match status" value="1"/>
</dbReference>
<protein>
    <submittedName>
        <fullName evidence="2">Uncharacterized membrane protein YsdA (DUF1294 family)</fullName>
    </submittedName>
</protein>
<comment type="caution">
    <text evidence="2">The sequence shown here is derived from an EMBL/GenBank/DDBJ whole genome shotgun (WGS) entry which is preliminary data.</text>
</comment>
<dbReference type="Proteomes" id="UP001225034">
    <property type="component" value="Unassembled WGS sequence"/>
</dbReference>
<dbReference type="PIRSF" id="PIRSF002599">
    <property type="entry name" value="Cold_shock_A"/>
    <property type="match status" value="1"/>
</dbReference>
<evidence type="ECO:0000313" key="3">
    <source>
        <dbReference type="Proteomes" id="UP001225034"/>
    </source>
</evidence>
<dbReference type="InterPro" id="IPR012156">
    <property type="entry name" value="Cold_shock_CspA"/>
</dbReference>
<reference evidence="2 3" key="1">
    <citation type="submission" date="2023-07" db="EMBL/GenBank/DDBJ databases">
        <title>Genomic Encyclopedia of Type Strains, Phase IV (KMG-IV): sequencing the most valuable type-strain genomes for metagenomic binning, comparative biology and taxonomic classification.</title>
        <authorList>
            <person name="Goeker M."/>
        </authorList>
    </citation>
    <scope>NUCLEOTIDE SEQUENCE [LARGE SCALE GENOMIC DNA]</scope>
    <source>
        <strain evidence="2 3">DSM 19154</strain>
    </source>
</reference>
<sequence length="95" mass="10618">MDDNLGVLLGVYLTILTIVGFMTMYRDKQLAIKQKRRTPEKTLMLIALLGGSLGSLAGMRMFRHKTKHAKFSVGLPVLLILHISILLFILLPIQA</sequence>
<keyword evidence="3" id="KW-1185">Reference proteome</keyword>
<keyword evidence="1" id="KW-1133">Transmembrane helix</keyword>
<feature type="transmembrane region" description="Helical" evidence="1">
    <location>
        <begin position="43"/>
        <end position="62"/>
    </location>
</feature>
<name>A0ABT9YK95_9BACI</name>
<proteinExistence type="predicted"/>
<dbReference type="InterPro" id="IPR010718">
    <property type="entry name" value="DUF1294"/>
</dbReference>
<evidence type="ECO:0000313" key="2">
    <source>
        <dbReference type="EMBL" id="MDQ0208074.1"/>
    </source>
</evidence>
<feature type="transmembrane region" description="Helical" evidence="1">
    <location>
        <begin position="74"/>
        <end position="93"/>
    </location>
</feature>
<dbReference type="EMBL" id="JAUSUA010000004">
    <property type="protein sequence ID" value="MDQ0208074.1"/>
    <property type="molecule type" value="Genomic_DNA"/>
</dbReference>